<dbReference type="EMBL" id="JAAMPI010001573">
    <property type="protein sequence ID" value="KAF4624722.1"/>
    <property type="molecule type" value="Genomic_DNA"/>
</dbReference>
<dbReference type="InterPro" id="IPR036291">
    <property type="entry name" value="NAD(P)-bd_dom_sf"/>
</dbReference>
<name>A0A8H4R7E7_9HELO</name>
<comment type="caution">
    <text evidence="1">The sequence shown here is derived from an EMBL/GenBank/DDBJ whole genome shotgun (WGS) entry which is preliminary data.</text>
</comment>
<sequence>MGCGGGLGYLGLQFAVKMGFKVLRMETASPPLELAKSLDTGVRIVDVKTETAANTVKQVRKEDGKAERTEMGLDAMIILPES</sequence>
<reference evidence="1 2" key="1">
    <citation type="submission" date="2020-03" db="EMBL/GenBank/DDBJ databases">
        <title>Draft Genome Sequence of Cudoniella acicularis.</title>
        <authorList>
            <person name="Buettner E."/>
            <person name="Kellner H."/>
        </authorList>
    </citation>
    <scope>NUCLEOTIDE SEQUENCE [LARGE SCALE GENOMIC DNA]</scope>
    <source>
        <strain evidence="1 2">DSM 108380</strain>
    </source>
</reference>
<keyword evidence="2" id="KW-1185">Reference proteome</keyword>
<dbReference type="SUPFAM" id="SSF51735">
    <property type="entry name" value="NAD(P)-binding Rossmann-fold domains"/>
    <property type="match status" value="1"/>
</dbReference>
<proteinExistence type="predicted"/>
<dbReference type="AlphaFoldDB" id="A0A8H4R7E7"/>
<dbReference type="Proteomes" id="UP000566819">
    <property type="component" value="Unassembled WGS sequence"/>
</dbReference>
<organism evidence="1 2">
    <name type="scientific">Cudoniella acicularis</name>
    <dbReference type="NCBI Taxonomy" id="354080"/>
    <lineage>
        <taxon>Eukaryota</taxon>
        <taxon>Fungi</taxon>
        <taxon>Dikarya</taxon>
        <taxon>Ascomycota</taxon>
        <taxon>Pezizomycotina</taxon>
        <taxon>Leotiomycetes</taxon>
        <taxon>Helotiales</taxon>
        <taxon>Tricladiaceae</taxon>
        <taxon>Cudoniella</taxon>
    </lineage>
</organism>
<protein>
    <recommendedName>
        <fullName evidence="3">Alcohol dehydrogenase-like C-terminal domain-containing protein</fullName>
    </recommendedName>
</protein>
<gene>
    <name evidence="1" type="ORF">G7Y89_g13451</name>
</gene>
<accession>A0A8H4R7E7</accession>
<evidence type="ECO:0008006" key="3">
    <source>
        <dbReference type="Google" id="ProtNLM"/>
    </source>
</evidence>
<evidence type="ECO:0000313" key="1">
    <source>
        <dbReference type="EMBL" id="KAF4624722.1"/>
    </source>
</evidence>
<dbReference type="OrthoDB" id="256333at2759"/>
<evidence type="ECO:0000313" key="2">
    <source>
        <dbReference type="Proteomes" id="UP000566819"/>
    </source>
</evidence>
<dbReference type="Gene3D" id="3.40.50.720">
    <property type="entry name" value="NAD(P)-binding Rossmann-like Domain"/>
    <property type="match status" value="1"/>
</dbReference>